<evidence type="ECO:0008006" key="3">
    <source>
        <dbReference type="Google" id="ProtNLM"/>
    </source>
</evidence>
<proteinExistence type="predicted"/>
<dbReference type="EMBL" id="JAQOUE010000001">
    <property type="protein sequence ID" value="MDT7041189.1"/>
    <property type="molecule type" value="Genomic_DNA"/>
</dbReference>
<organism evidence="1 2">
    <name type="scientific">Candidatus Nitronereus thalassa</name>
    <dbReference type="NCBI Taxonomy" id="3020898"/>
    <lineage>
        <taxon>Bacteria</taxon>
        <taxon>Pseudomonadati</taxon>
        <taxon>Nitrospirota</taxon>
        <taxon>Nitrospiria</taxon>
        <taxon>Nitrospirales</taxon>
        <taxon>Nitrospiraceae</taxon>
        <taxon>Candidatus Nitronereus</taxon>
    </lineage>
</organism>
<reference evidence="1 2" key="1">
    <citation type="journal article" date="2023" name="ISME J.">
        <title>Cultivation and genomic characterization of novel and ubiquitous marine nitrite-oxidizing bacteria from the Nitrospirales.</title>
        <authorList>
            <person name="Mueller A.J."/>
            <person name="Daebeler A."/>
            <person name="Herbold C.W."/>
            <person name="Kirkegaard R.H."/>
            <person name="Daims H."/>
        </authorList>
    </citation>
    <scope>NUCLEOTIDE SEQUENCE [LARGE SCALE GENOMIC DNA]</scope>
    <source>
        <strain evidence="1 2">EB</strain>
    </source>
</reference>
<gene>
    <name evidence="1" type="ORF">PPG34_02425</name>
</gene>
<keyword evidence="2" id="KW-1185">Reference proteome</keyword>
<sequence>MKQQQWNSETKPMMVLEGLKGRPVAELGNAHQISQAQYYQGCDQFLANADRAFERLSP</sequence>
<accession>A0ABU3K462</accession>
<evidence type="ECO:0000313" key="2">
    <source>
        <dbReference type="Proteomes" id="UP001250932"/>
    </source>
</evidence>
<dbReference type="Proteomes" id="UP001250932">
    <property type="component" value="Unassembled WGS sequence"/>
</dbReference>
<comment type="caution">
    <text evidence="1">The sequence shown here is derived from an EMBL/GenBank/DDBJ whole genome shotgun (WGS) entry which is preliminary data.</text>
</comment>
<dbReference type="RefSeq" id="WP_313831546.1">
    <property type="nucleotide sequence ID" value="NZ_JAQOUE010000001.1"/>
</dbReference>
<protein>
    <recommendedName>
        <fullName evidence="3">Transposase</fullName>
    </recommendedName>
</protein>
<evidence type="ECO:0000313" key="1">
    <source>
        <dbReference type="EMBL" id="MDT7041189.1"/>
    </source>
</evidence>
<name>A0ABU3K462_9BACT</name>